<dbReference type="SUPFAM" id="SSF50692">
    <property type="entry name" value="ADC-like"/>
    <property type="match status" value="1"/>
</dbReference>
<protein>
    <submittedName>
        <fullName evidence="10">Molybdopterin-dependent oxidoreductase</fullName>
    </submittedName>
</protein>
<keyword evidence="6" id="KW-0411">Iron-sulfur</keyword>
<dbReference type="InterPro" id="IPR006656">
    <property type="entry name" value="Mopterin_OxRdtase"/>
</dbReference>
<dbReference type="EMBL" id="CP072829">
    <property type="protein sequence ID" value="QTU84774.1"/>
    <property type="molecule type" value="Genomic_DNA"/>
</dbReference>
<accession>A0A9E6SUU0</accession>
<sequence length="775" mass="85344">MAQETKSIEGMPQTTTGGGRLSRRGFVAGSALAGLAVGALGGLTACAPKEPAAETQAAADADADSKSNDAAKTTGYQYEAETSEGEWHHSACSRNCFDTCMIMSKIVDGRLVQVCGDKDNPYTAGGLCVKTQNYVDYVYREDRILYPMKRTGTKGPGCTFERISWDEAIKTITDTWKQIIEENGAEAITWFRYQGNQGAIHRRCLEPLFFKMGATYHEASMCNNGYVFSLPYTTGSITVMRAEAIANKDLYISWSHNPAAGSLHTMKFIKEMHKAGGKIAVVNPVRVPECEWADLHVQLLPGTDGAFAMGVAKYLIDEGKIDQAFIDEWTIGYEDYAKSVAEWTADKVAAECGIPAEQVAEFAELLWENRENACLKTGLQLGRRNNGGMSHISIKLLTGLIGHPECYFNMTSSGGYSTGAAANLDMFTETVPSEASDESTIRNYSSPALGKALTGVNYGEGHNFEENPIRSIMIFGGNPMVSNPNQNLVRKGLEREDLFTVVHDIFVTPTVEYADIVLPAPTFFEYEEFNGGYGHNYDCFNEKVIEPLGECKDNLELCNLLGQAMGYDDPVFNRTYDDLRAIFLDGKDYTYDELVKTGWYDVPPKTWEAQLEEGFDTPSKKFQFASDELEADHDTRTVIYTPDPESESQAPELFAKYPLYLVNPSAKEFLNGVFGNMEDNNLLFSESYVYLNADDAKERGIADGDEVVVKNDRGTLSRIARIVEGLMAPGVACTYKSTWPEMTGVENVNCVTTDSQADFGRGVAFQSCLVEVAKA</sequence>
<dbReference type="SMART" id="SM00926">
    <property type="entry name" value="Molybdop_Fe4S4"/>
    <property type="match status" value="1"/>
</dbReference>
<evidence type="ECO:0000313" key="9">
    <source>
        <dbReference type="EMBL" id="NHM14819.1"/>
    </source>
</evidence>
<dbReference type="InterPro" id="IPR050612">
    <property type="entry name" value="Prok_Mopterin_Oxidored"/>
</dbReference>
<keyword evidence="3" id="KW-0732">Signal</keyword>
<keyword evidence="5" id="KW-0408">Iron</keyword>
<keyword evidence="2" id="KW-0479">Metal-binding</keyword>
<evidence type="ECO:0000256" key="7">
    <source>
        <dbReference type="SAM" id="MobiDB-lite"/>
    </source>
</evidence>
<evidence type="ECO:0000256" key="6">
    <source>
        <dbReference type="ARBA" id="ARBA00023014"/>
    </source>
</evidence>
<dbReference type="PROSITE" id="PS51318">
    <property type="entry name" value="TAT"/>
    <property type="match status" value="1"/>
</dbReference>
<dbReference type="GO" id="GO:0046872">
    <property type="term" value="F:metal ion binding"/>
    <property type="evidence" value="ECO:0007669"/>
    <property type="project" value="UniProtKB-KW"/>
</dbReference>
<reference evidence="9 11" key="1">
    <citation type="submission" date="2019-11" db="EMBL/GenBank/DDBJ databases">
        <title>Eggerthellaceae novel genus isolated from the rectal contents of marmort.</title>
        <authorList>
            <person name="Zhang G."/>
        </authorList>
    </citation>
    <scope>NUCLEOTIDE SEQUENCE [LARGE SCALE GENOMIC DNA]</scope>
    <source>
        <strain evidence="11">zg-886</strain>
        <strain evidence="9">Zg-886</strain>
    </source>
</reference>
<keyword evidence="11" id="KW-1185">Reference proteome</keyword>
<dbReference type="Pfam" id="PF01568">
    <property type="entry name" value="Molydop_binding"/>
    <property type="match status" value="1"/>
</dbReference>
<dbReference type="GO" id="GO:0016491">
    <property type="term" value="F:oxidoreductase activity"/>
    <property type="evidence" value="ECO:0007669"/>
    <property type="project" value="UniProtKB-KW"/>
</dbReference>
<dbReference type="Gene3D" id="3.40.50.740">
    <property type="match status" value="1"/>
</dbReference>
<dbReference type="InterPro" id="IPR006963">
    <property type="entry name" value="Mopterin_OxRdtase_4Fe-4S_dom"/>
</dbReference>
<evidence type="ECO:0000259" key="8">
    <source>
        <dbReference type="PROSITE" id="PS51669"/>
    </source>
</evidence>
<dbReference type="RefSeq" id="WP_166340238.1">
    <property type="nucleotide sequence ID" value="NZ_CP072829.1"/>
</dbReference>
<dbReference type="GO" id="GO:0043546">
    <property type="term" value="F:molybdopterin cofactor binding"/>
    <property type="evidence" value="ECO:0007669"/>
    <property type="project" value="InterPro"/>
</dbReference>
<feature type="domain" description="4Fe-4S Mo/W bis-MGD-type" evidence="8">
    <location>
        <begin position="85"/>
        <end position="142"/>
    </location>
</feature>
<keyword evidence="4" id="KW-0560">Oxidoreductase</keyword>
<feature type="region of interest" description="Disordered" evidence="7">
    <location>
        <begin position="1"/>
        <end position="22"/>
    </location>
</feature>
<organism evidence="10 12">
    <name type="scientific">Xiamenia xianingshaonis</name>
    <dbReference type="NCBI Taxonomy" id="2682776"/>
    <lineage>
        <taxon>Bacteria</taxon>
        <taxon>Bacillati</taxon>
        <taxon>Actinomycetota</taxon>
        <taxon>Coriobacteriia</taxon>
        <taxon>Eggerthellales</taxon>
        <taxon>Eggerthellaceae</taxon>
        <taxon>Xiamenia</taxon>
    </lineage>
</organism>
<evidence type="ECO:0000256" key="5">
    <source>
        <dbReference type="ARBA" id="ARBA00023004"/>
    </source>
</evidence>
<dbReference type="Proteomes" id="UP000671910">
    <property type="component" value="Chromosome"/>
</dbReference>
<dbReference type="Gene3D" id="2.20.25.90">
    <property type="entry name" value="ADC-like domains"/>
    <property type="match status" value="1"/>
</dbReference>
<dbReference type="Proteomes" id="UP000636394">
    <property type="component" value="Unassembled WGS sequence"/>
</dbReference>
<dbReference type="InterPro" id="IPR009010">
    <property type="entry name" value="Asp_de-COase-like_dom_sf"/>
</dbReference>
<evidence type="ECO:0000313" key="10">
    <source>
        <dbReference type="EMBL" id="QTU84774.1"/>
    </source>
</evidence>
<dbReference type="PROSITE" id="PS51669">
    <property type="entry name" value="4FE4S_MOW_BIS_MGD"/>
    <property type="match status" value="1"/>
</dbReference>
<dbReference type="InterPro" id="IPR006311">
    <property type="entry name" value="TAT_signal"/>
</dbReference>
<dbReference type="PANTHER" id="PTHR43742">
    <property type="entry name" value="TRIMETHYLAMINE-N-OXIDE REDUCTASE"/>
    <property type="match status" value="1"/>
</dbReference>
<dbReference type="Gene3D" id="3.40.228.10">
    <property type="entry name" value="Dimethylsulfoxide Reductase, domain 2"/>
    <property type="match status" value="1"/>
</dbReference>
<dbReference type="GO" id="GO:0051536">
    <property type="term" value="F:iron-sulfur cluster binding"/>
    <property type="evidence" value="ECO:0007669"/>
    <property type="project" value="UniProtKB-KW"/>
</dbReference>
<name>A0A9E6SUU0_9ACTN</name>
<evidence type="ECO:0000313" key="12">
    <source>
        <dbReference type="Proteomes" id="UP000671910"/>
    </source>
</evidence>
<evidence type="ECO:0000256" key="2">
    <source>
        <dbReference type="ARBA" id="ARBA00022723"/>
    </source>
</evidence>
<proteinExistence type="inferred from homology"/>
<evidence type="ECO:0000256" key="3">
    <source>
        <dbReference type="ARBA" id="ARBA00022729"/>
    </source>
</evidence>
<dbReference type="PANTHER" id="PTHR43742:SF6">
    <property type="entry name" value="OXIDOREDUCTASE YYAE-RELATED"/>
    <property type="match status" value="1"/>
</dbReference>
<dbReference type="EMBL" id="WPCR01000012">
    <property type="protein sequence ID" value="NHM14819.1"/>
    <property type="molecule type" value="Genomic_DNA"/>
</dbReference>
<evidence type="ECO:0000256" key="1">
    <source>
        <dbReference type="ARBA" id="ARBA00010312"/>
    </source>
</evidence>
<dbReference type="SUPFAM" id="SSF53706">
    <property type="entry name" value="Formate dehydrogenase/DMSO reductase, domains 1-3"/>
    <property type="match status" value="1"/>
</dbReference>
<dbReference type="Gene3D" id="2.40.40.20">
    <property type="match status" value="1"/>
</dbReference>
<evidence type="ECO:0000256" key="4">
    <source>
        <dbReference type="ARBA" id="ARBA00023002"/>
    </source>
</evidence>
<reference evidence="10" key="2">
    <citation type="submission" date="2021-04" db="EMBL/GenBank/DDBJ databases">
        <title>Novel species in family Eggerthellaceae.</title>
        <authorList>
            <person name="Zhang G."/>
        </authorList>
    </citation>
    <scope>NUCLEOTIDE SEQUENCE</scope>
    <source>
        <strain evidence="10">Zg-886</strain>
    </source>
</reference>
<dbReference type="InterPro" id="IPR006657">
    <property type="entry name" value="MoPterin_dinucl-bd_dom"/>
</dbReference>
<comment type="similarity">
    <text evidence="1">Belongs to the prokaryotic molybdopterin-containing oxidoreductase family.</text>
</comment>
<gene>
    <name evidence="9" type="ORF">GMI68_08645</name>
    <name evidence="10" type="ORF">J7S26_02290</name>
</gene>
<dbReference type="Gene3D" id="3.30.2070.10">
    <property type="entry name" value="Formate dehydrogenase/DMSO reductase"/>
    <property type="match status" value="1"/>
</dbReference>
<dbReference type="AlphaFoldDB" id="A0A9E6SUU0"/>
<dbReference type="Pfam" id="PF04879">
    <property type="entry name" value="Molybdop_Fe4S4"/>
    <property type="match status" value="1"/>
</dbReference>
<dbReference type="Pfam" id="PF00384">
    <property type="entry name" value="Molybdopterin"/>
    <property type="match status" value="1"/>
</dbReference>
<evidence type="ECO:0000313" key="11">
    <source>
        <dbReference type="Proteomes" id="UP000636394"/>
    </source>
</evidence>
<dbReference type="KEGG" id="ebz:J7S26_02290"/>